<keyword evidence="1" id="KW-0472">Membrane</keyword>
<protein>
    <submittedName>
        <fullName evidence="2">Uncharacterized protein</fullName>
    </submittedName>
</protein>
<reference evidence="2 3" key="1">
    <citation type="submission" date="2024-06" db="EMBL/GenBank/DDBJ databases">
        <title>Genomic Encyclopedia of Type Strains, Phase IV (KMG-IV): sequencing the most valuable type-strain genomes for metagenomic binning, comparative biology and taxonomic classification.</title>
        <authorList>
            <person name="Goeker M."/>
        </authorList>
    </citation>
    <scope>NUCLEOTIDE SEQUENCE [LARGE SCALE GENOMIC DNA]</scope>
    <source>
        <strain evidence="2 3">DSM 28303</strain>
    </source>
</reference>
<comment type="caution">
    <text evidence="2">The sequence shown here is derived from an EMBL/GenBank/DDBJ whole genome shotgun (WGS) entry which is preliminary data.</text>
</comment>
<sequence>MNRLVKLGLTRDLGYHQWKNKKEFFYAWSCSSFFDRIVVGLLFCMALLLLISFQKGERVLYLGQVPSNVFWLGSLLSAREGERLKVYGLGLVLSLSMIYILPYQTAISYPAGFGLVGLSLLTLFLCRATKKDLLGMAWWTE</sequence>
<keyword evidence="1" id="KW-1133">Transmembrane helix</keyword>
<gene>
    <name evidence="2" type="ORF">ABID29_002475</name>
</gene>
<feature type="transmembrane region" description="Helical" evidence="1">
    <location>
        <begin position="25"/>
        <end position="53"/>
    </location>
</feature>
<feature type="transmembrane region" description="Helical" evidence="1">
    <location>
        <begin position="107"/>
        <end position="126"/>
    </location>
</feature>
<accession>A0ABV2FL84</accession>
<evidence type="ECO:0000313" key="3">
    <source>
        <dbReference type="Proteomes" id="UP001549122"/>
    </source>
</evidence>
<name>A0ABV2FL84_9STRE</name>
<evidence type="ECO:0000313" key="2">
    <source>
        <dbReference type="EMBL" id="MET3559321.1"/>
    </source>
</evidence>
<proteinExistence type="predicted"/>
<keyword evidence="3" id="KW-1185">Reference proteome</keyword>
<dbReference type="RefSeq" id="WP_354366426.1">
    <property type="nucleotide sequence ID" value="NZ_JBEPLO010000054.1"/>
</dbReference>
<keyword evidence="1" id="KW-0812">Transmembrane</keyword>
<feature type="transmembrane region" description="Helical" evidence="1">
    <location>
        <begin position="84"/>
        <end position="101"/>
    </location>
</feature>
<evidence type="ECO:0000256" key="1">
    <source>
        <dbReference type="SAM" id="Phobius"/>
    </source>
</evidence>
<dbReference type="Proteomes" id="UP001549122">
    <property type="component" value="Unassembled WGS sequence"/>
</dbReference>
<organism evidence="2 3">
    <name type="scientific">Streptococcus rupicaprae</name>
    <dbReference type="NCBI Taxonomy" id="759619"/>
    <lineage>
        <taxon>Bacteria</taxon>
        <taxon>Bacillati</taxon>
        <taxon>Bacillota</taxon>
        <taxon>Bacilli</taxon>
        <taxon>Lactobacillales</taxon>
        <taxon>Streptococcaceae</taxon>
        <taxon>Streptococcus</taxon>
    </lineage>
</organism>
<dbReference type="EMBL" id="JBEPLO010000054">
    <property type="protein sequence ID" value="MET3559321.1"/>
    <property type="molecule type" value="Genomic_DNA"/>
</dbReference>